<dbReference type="CDD" id="cd06170">
    <property type="entry name" value="LuxR_C_like"/>
    <property type="match status" value="1"/>
</dbReference>
<evidence type="ECO:0000256" key="1">
    <source>
        <dbReference type="ARBA" id="ARBA00022553"/>
    </source>
</evidence>
<evidence type="ECO:0000259" key="5">
    <source>
        <dbReference type="PROSITE" id="PS50110"/>
    </source>
</evidence>
<dbReference type="InterPro" id="IPR058245">
    <property type="entry name" value="NreC/VraR/RcsB-like_REC"/>
</dbReference>
<dbReference type="InterPro" id="IPR000792">
    <property type="entry name" value="Tscrpt_reg_LuxR_C"/>
</dbReference>
<dbReference type="SMART" id="SM00421">
    <property type="entry name" value="HTH_LUXR"/>
    <property type="match status" value="1"/>
</dbReference>
<keyword evidence="2 6" id="KW-0238">DNA-binding</keyword>
<dbReference type="InterPro" id="IPR016032">
    <property type="entry name" value="Sig_transdc_resp-reg_C-effctor"/>
</dbReference>
<feature type="domain" description="HTH luxR-type" evidence="4">
    <location>
        <begin position="144"/>
        <end position="209"/>
    </location>
</feature>
<gene>
    <name evidence="6" type="ORF">GCM10007977_048670</name>
</gene>
<evidence type="ECO:0000256" key="3">
    <source>
        <dbReference type="PROSITE-ProRule" id="PRU00169"/>
    </source>
</evidence>
<evidence type="ECO:0000256" key="2">
    <source>
        <dbReference type="ARBA" id="ARBA00023125"/>
    </source>
</evidence>
<sequence>MTVTVLVVDDNPVVREALRGFLDTGGATRVVGEAGNGQAALALALRHRPHVTLLDHRMPIAHGLSIVTELARLTAVLALTSDASPEVIGAMLRGGARGYLVHGQFDPPELLRAVLAVAGGQGWLSPVAASVATSALRSQGDAERGRAAFGLTDRERDVLDLLSAGRSNAAIAERLGLTEKTVKNHLYNIFAKLGVSSRTEAVVRWAGPFDS</sequence>
<reference evidence="6" key="2">
    <citation type="submission" date="2020-09" db="EMBL/GenBank/DDBJ databases">
        <authorList>
            <person name="Sun Q."/>
            <person name="Ohkuma M."/>
        </authorList>
    </citation>
    <scope>NUCLEOTIDE SEQUENCE</scope>
    <source>
        <strain evidence="6">JCM 19831</strain>
    </source>
</reference>
<reference evidence="6" key="1">
    <citation type="journal article" date="2014" name="Int. J. Syst. Evol. Microbiol.">
        <title>Complete genome sequence of Corynebacterium casei LMG S-19264T (=DSM 44701T), isolated from a smear-ripened cheese.</title>
        <authorList>
            <consortium name="US DOE Joint Genome Institute (JGI-PGF)"/>
            <person name="Walter F."/>
            <person name="Albersmeier A."/>
            <person name="Kalinowski J."/>
            <person name="Ruckert C."/>
        </authorList>
    </citation>
    <scope>NUCLEOTIDE SEQUENCE</scope>
    <source>
        <strain evidence="6">JCM 19831</strain>
    </source>
</reference>
<comment type="caution">
    <text evidence="6">The sequence shown here is derived from an EMBL/GenBank/DDBJ whole genome shotgun (WGS) entry which is preliminary data.</text>
</comment>
<dbReference type="AlphaFoldDB" id="A0A917WYL1"/>
<dbReference type="Gene3D" id="3.40.50.2300">
    <property type="match status" value="1"/>
</dbReference>
<name>A0A917WYL1_9ACTN</name>
<organism evidence="6 7">
    <name type="scientific">Dactylosporangium sucinum</name>
    <dbReference type="NCBI Taxonomy" id="1424081"/>
    <lineage>
        <taxon>Bacteria</taxon>
        <taxon>Bacillati</taxon>
        <taxon>Actinomycetota</taxon>
        <taxon>Actinomycetes</taxon>
        <taxon>Micromonosporales</taxon>
        <taxon>Micromonosporaceae</taxon>
        <taxon>Dactylosporangium</taxon>
    </lineage>
</organism>
<evidence type="ECO:0000259" key="4">
    <source>
        <dbReference type="PROSITE" id="PS50043"/>
    </source>
</evidence>
<dbReference type="EMBL" id="BMPI01000024">
    <property type="protein sequence ID" value="GGM41513.1"/>
    <property type="molecule type" value="Genomic_DNA"/>
</dbReference>
<dbReference type="Proteomes" id="UP000642070">
    <property type="component" value="Unassembled WGS sequence"/>
</dbReference>
<protein>
    <submittedName>
        <fullName evidence="6">DNA-binding response regulator</fullName>
    </submittedName>
</protein>
<dbReference type="InterPro" id="IPR001789">
    <property type="entry name" value="Sig_transdc_resp-reg_receiver"/>
</dbReference>
<dbReference type="PROSITE" id="PS50043">
    <property type="entry name" value="HTH_LUXR_2"/>
    <property type="match status" value="1"/>
</dbReference>
<dbReference type="SUPFAM" id="SSF52172">
    <property type="entry name" value="CheY-like"/>
    <property type="match status" value="1"/>
</dbReference>
<dbReference type="RefSeq" id="WP_229835793.1">
    <property type="nucleotide sequence ID" value="NZ_BMPI01000024.1"/>
</dbReference>
<dbReference type="GO" id="GO:0003677">
    <property type="term" value="F:DNA binding"/>
    <property type="evidence" value="ECO:0007669"/>
    <property type="project" value="UniProtKB-KW"/>
</dbReference>
<dbReference type="InterPro" id="IPR011006">
    <property type="entry name" value="CheY-like_superfamily"/>
</dbReference>
<dbReference type="Pfam" id="PF00196">
    <property type="entry name" value="GerE"/>
    <property type="match status" value="1"/>
</dbReference>
<dbReference type="InterPro" id="IPR039420">
    <property type="entry name" value="WalR-like"/>
</dbReference>
<keyword evidence="7" id="KW-1185">Reference proteome</keyword>
<feature type="domain" description="Response regulatory" evidence="5">
    <location>
        <begin position="4"/>
        <end position="117"/>
    </location>
</feature>
<keyword evidence="1 3" id="KW-0597">Phosphoprotein</keyword>
<feature type="modified residue" description="4-aspartylphosphate" evidence="3">
    <location>
        <position position="55"/>
    </location>
</feature>
<dbReference type="SMART" id="SM00448">
    <property type="entry name" value="REC"/>
    <property type="match status" value="1"/>
</dbReference>
<dbReference type="PROSITE" id="PS00622">
    <property type="entry name" value="HTH_LUXR_1"/>
    <property type="match status" value="1"/>
</dbReference>
<dbReference type="CDD" id="cd17535">
    <property type="entry name" value="REC_NarL-like"/>
    <property type="match status" value="1"/>
</dbReference>
<dbReference type="GO" id="GO:0000160">
    <property type="term" value="P:phosphorelay signal transduction system"/>
    <property type="evidence" value="ECO:0007669"/>
    <property type="project" value="InterPro"/>
</dbReference>
<dbReference type="PANTHER" id="PTHR43214">
    <property type="entry name" value="TWO-COMPONENT RESPONSE REGULATOR"/>
    <property type="match status" value="1"/>
</dbReference>
<evidence type="ECO:0000313" key="7">
    <source>
        <dbReference type="Proteomes" id="UP000642070"/>
    </source>
</evidence>
<accession>A0A917WYL1</accession>
<dbReference type="Pfam" id="PF00072">
    <property type="entry name" value="Response_reg"/>
    <property type="match status" value="1"/>
</dbReference>
<dbReference type="PRINTS" id="PR00038">
    <property type="entry name" value="HTHLUXR"/>
</dbReference>
<evidence type="ECO:0000313" key="6">
    <source>
        <dbReference type="EMBL" id="GGM41513.1"/>
    </source>
</evidence>
<dbReference type="GO" id="GO:0006355">
    <property type="term" value="P:regulation of DNA-templated transcription"/>
    <property type="evidence" value="ECO:0007669"/>
    <property type="project" value="InterPro"/>
</dbReference>
<dbReference type="PROSITE" id="PS50110">
    <property type="entry name" value="RESPONSE_REGULATORY"/>
    <property type="match status" value="1"/>
</dbReference>
<proteinExistence type="predicted"/>
<dbReference type="SUPFAM" id="SSF46894">
    <property type="entry name" value="C-terminal effector domain of the bipartite response regulators"/>
    <property type="match status" value="1"/>
</dbReference>